<evidence type="ECO:0000256" key="4">
    <source>
        <dbReference type="ARBA" id="ARBA00022692"/>
    </source>
</evidence>
<keyword evidence="3 9" id="KW-1003">Cell membrane</keyword>
<keyword evidence="11" id="KW-1185">Reference proteome</keyword>
<keyword evidence="6 9" id="KW-1133">Transmembrane helix</keyword>
<dbReference type="Proteomes" id="UP000531840">
    <property type="component" value="Unassembled WGS sequence"/>
</dbReference>
<dbReference type="Pfam" id="PF00584">
    <property type="entry name" value="SecE"/>
    <property type="match status" value="1"/>
</dbReference>
<evidence type="ECO:0000256" key="1">
    <source>
        <dbReference type="ARBA" id="ARBA00004370"/>
    </source>
</evidence>
<keyword evidence="8 9" id="KW-0472">Membrane</keyword>
<evidence type="ECO:0000313" key="11">
    <source>
        <dbReference type="Proteomes" id="UP000531840"/>
    </source>
</evidence>
<keyword evidence="4 9" id="KW-0812">Transmembrane</keyword>
<keyword evidence="7 9" id="KW-0811">Translocation</keyword>
<evidence type="ECO:0000256" key="8">
    <source>
        <dbReference type="ARBA" id="ARBA00023136"/>
    </source>
</evidence>
<evidence type="ECO:0000256" key="9">
    <source>
        <dbReference type="HAMAP-Rule" id="MF_00422"/>
    </source>
</evidence>
<dbReference type="HAMAP" id="MF_00422">
    <property type="entry name" value="SecE"/>
    <property type="match status" value="1"/>
</dbReference>
<name>A0ABX2T0G9_9BACL</name>
<dbReference type="PROSITE" id="PS01067">
    <property type="entry name" value="SECE_SEC61G"/>
    <property type="match status" value="1"/>
</dbReference>
<dbReference type="InterPro" id="IPR005807">
    <property type="entry name" value="SecE_bac"/>
</dbReference>
<dbReference type="PANTHER" id="PTHR33910:SF1">
    <property type="entry name" value="PROTEIN TRANSLOCASE SUBUNIT SECE"/>
    <property type="match status" value="1"/>
</dbReference>
<evidence type="ECO:0000256" key="6">
    <source>
        <dbReference type="ARBA" id="ARBA00022989"/>
    </source>
</evidence>
<dbReference type="RefSeq" id="WP_179941922.1">
    <property type="nucleotide sequence ID" value="NZ_JACBYF010000033.1"/>
</dbReference>
<proteinExistence type="inferred from homology"/>
<dbReference type="InterPro" id="IPR001901">
    <property type="entry name" value="Translocase_SecE/Sec61-g"/>
</dbReference>
<gene>
    <name evidence="9 10" type="primary">secE</name>
    <name evidence="10" type="ORF">HZY85_08145</name>
</gene>
<protein>
    <recommendedName>
        <fullName evidence="9">Protein translocase subunit SecE</fullName>
    </recommendedName>
</protein>
<comment type="function">
    <text evidence="9">Essential subunit of the Sec protein translocation channel SecYEG. Clamps together the 2 halves of SecY. May contact the channel plug during translocation.</text>
</comment>
<comment type="caution">
    <text evidence="10">The sequence shown here is derived from an EMBL/GenBank/DDBJ whole genome shotgun (WGS) entry which is preliminary data.</text>
</comment>
<comment type="similarity">
    <text evidence="9">Belongs to the SecE/SEC61-gamma family.</text>
</comment>
<evidence type="ECO:0000256" key="7">
    <source>
        <dbReference type="ARBA" id="ARBA00023010"/>
    </source>
</evidence>
<evidence type="ECO:0000256" key="3">
    <source>
        <dbReference type="ARBA" id="ARBA00022475"/>
    </source>
</evidence>
<evidence type="ECO:0000313" key="10">
    <source>
        <dbReference type="EMBL" id="NYS48141.1"/>
    </source>
</evidence>
<dbReference type="InterPro" id="IPR038379">
    <property type="entry name" value="SecE_sf"/>
</dbReference>
<feature type="transmembrane region" description="Helical" evidence="9">
    <location>
        <begin position="28"/>
        <end position="52"/>
    </location>
</feature>
<comment type="subcellular location">
    <subcellularLocation>
        <location evidence="9">Cell membrane</location>
        <topology evidence="9">Single-pass membrane protein</topology>
    </subcellularLocation>
    <subcellularLocation>
        <location evidence="1">Membrane</location>
    </subcellularLocation>
</comment>
<comment type="subunit">
    <text evidence="9">Component of the Sec protein translocase complex. Heterotrimer consisting of SecY, SecE and SecG subunits. The heterotrimers can form oligomers, although 1 heterotrimer is thought to be able to translocate proteins. Interacts with the ribosome. Interacts with SecDF, and other proteins may be involved. Interacts with SecA.</text>
</comment>
<evidence type="ECO:0000256" key="5">
    <source>
        <dbReference type="ARBA" id="ARBA00022927"/>
    </source>
</evidence>
<accession>A0ABX2T0G9</accession>
<sequence>MFKFLKEVVAEMKKVSWPTMPELLKKTAIVIFSVSLLMGFIYLLDLGISTLIRNLK</sequence>
<dbReference type="PANTHER" id="PTHR33910">
    <property type="entry name" value="PROTEIN TRANSLOCASE SUBUNIT SECE"/>
    <property type="match status" value="1"/>
</dbReference>
<dbReference type="Gene3D" id="1.20.5.1030">
    <property type="entry name" value="Preprotein translocase secy subunit"/>
    <property type="match status" value="1"/>
</dbReference>
<evidence type="ECO:0000256" key="2">
    <source>
        <dbReference type="ARBA" id="ARBA00022448"/>
    </source>
</evidence>
<dbReference type="NCBIfam" id="TIGR00964">
    <property type="entry name" value="secE_bact"/>
    <property type="match status" value="1"/>
</dbReference>
<organism evidence="10 11">
    <name type="scientific">Gemelliphila palaticanis</name>
    <dbReference type="NCBI Taxonomy" id="81950"/>
    <lineage>
        <taxon>Bacteria</taxon>
        <taxon>Bacillati</taxon>
        <taxon>Bacillota</taxon>
        <taxon>Bacilli</taxon>
        <taxon>Bacillales</taxon>
        <taxon>Gemellaceae</taxon>
        <taxon>Gemelliphila</taxon>
    </lineage>
</organism>
<reference evidence="10 11" key="1">
    <citation type="submission" date="2020-07" db="EMBL/GenBank/DDBJ databases">
        <title>MOT database genomes.</title>
        <authorList>
            <person name="Joseph S."/>
            <person name="Aduse-Opoku J."/>
            <person name="Hashim A."/>
            <person name="Wade W."/>
            <person name="Curtis M."/>
        </authorList>
    </citation>
    <scope>NUCLEOTIDE SEQUENCE [LARGE SCALE GENOMIC DNA]</scope>
    <source>
        <strain evidence="10 11">CIP 106318</strain>
    </source>
</reference>
<dbReference type="EMBL" id="JACBYF010000033">
    <property type="protein sequence ID" value="NYS48141.1"/>
    <property type="molecule type" value="Genomic_DNA"/>
</dbReference>
<keyword evidence="5 9" id="KW-0653">Protein transport</keyword>
<keyword evidence="2 9" id="KW-0813">Transport</keyword>